<dbReference type="AlphaFoldDB" id="A0A378JTH8"/>
<gene>
    <name evidence="1" type="ORF">Lmor_0907</name>
    <name evidence="2" type="ORF">NCTC12239_00963</name>
</gene>
<protein>
    <submittedName>
        <fullName evidence="2">Uncharacterized protein</fullName>
    </submittedName>
</protein>
<dbReference type="EMBL" id="LNYN01000014">
    <property type="protein sequence ID" value="KTD35460.1"/>
    <property type="molecule type" value="Genomic_DNA"/>
</dbReference>
<reference evidence="1 3" key="1">
    <citation type="submission" date="2015-11" db="EMBL/GenBank/DDBJ databases">
        <title>Genomic analysis of 38 Legionella species identifies large and diverse effector repertoires.</title>
        <authorList>
            <person name="Burstein D."/>
            <person name="Amaro F."/>
            <person name="Zusman T."/>
            <person name="Lifshitz Z."/>
            <person name="Cohen O."/>
            <person name="Gilbert J.A."/>
            <person name="Pupko T."/>
            <person name="Shuman H.A."/>
            <person name="Segal G."/>
        </authorList>
    </citation>
    <scope>NUCLEOTIDE SEQUENCE [LARGE SCALE GENOMIC DNA]</scope>
    <source>
        <strain evidence="1 3">ATCC 43877</strain>
    </source>
</reference>
<evidence type="ECO:0000313" key="2">
    <source>
        <dbReference type="EMBL" id="STX62045.1"/>
    </source>
</evidence>
<dbReference type="Proteomes" id="UP000254040">
    <property type="component" value="Unassembled WGS sequence"/>
</dbReference>
<accession>A0A378JTH8</accession>
<proteinExistence type="predicted"/>
<dbReference type="EMBL" id="UGOG01000001">
    <property type="protein sequence ID" value="STX62045.1"/>
    <property type="molecule type" value="Genomic_DNA"/>
</dbReference>
<evidence type="ECO:0000313" key="4">
    <source>
        <dbReference type="Proteomes" id="UP000254040"/>
    </source>
</evidence>
<sequence length="86" mass="9267">MNLTRFHGVFAPNSKHRKAVTGYNKSSAEELSATTINPISLLASVRSVAITIRLQAKSGSFFISNNGTGLCLIIKPEVVLTTYSLI</sequence>
<dbReference type="Proteomes" id="UP000054985">
    <property type="component" value="Unassembled WGS sequence"/>
</dbReference>
<organism evidence="2 4">
    <name type="scientific">Legionella moravica</name>
    <dbReference type="NCBI Taxonomy" id="39962"/>
    <lineage>
        <taxon>Bacteria</taxon>
        <taxon>Pseudomonadati</taxon>
        <taxon>Pseudomonadota</taxon>
        <taxon>Gammaproteobacteria</taxon>
        <taxon>Legionellales</taxon>
        <taxon>Legionellaceae</taxon>
        <taxon>Legionella</taxon>
    </lineage>
</organism>
<reference evidence="2 4" key="2">
    <citation type="submission" date="2018-06" db="EMBL/GenBank/DDBJ databases">
        <authorList>
            <consortium name="Pathogen Informatics"/>
            <person name="Doyle S."/>
        </authorList>
    </citation>
    <scope>NUCLEOTIDE SEQUENCE [LARGE SCALE GENOMIC DNA]</scope>
    <source>
        <strain evidence="2 4">NCTC12239</strain>
    </source>
</reference>
<name>A0A378JTH8_9GAMM</name>
<keyword evidence="3" id="KW-1185">Reference proteome</keyword>
<evidence type="ECO:0000313" key="1">
    <source>
        <dbReference type="EMBL" id="KTD35460.1"/>
    </source>
</evidence>
<evidence type="ECO:0000313" key="3">
    <source>
        <dbReference type="Proteomes" id="UP000054985"/>
    </source>
</evidence>